<dbReference type="RefSeq" id="WP_378593102.1">
    <property type="nucleotide sequence ID" value="NZ_JBHSKD010000027.1"/>
</dbReference>
<accession>A0ABW0BP71</accession>
<evidence type="ECO:0000313" key="1">
    <source>
        <dbReference type="EMBL" id="MFC5179181.1"/>
    </source>
</evidence>
<dbReference type="EMBL" id="JBHSKD010000027">
    <property type="protein sequence ID" value="MFC5179181.1"/>
    <property type="molecule type" value="Genomic_DNA"/>
</dbReference>
<dbReference type="InterPro" id="IPR015018">
    <property type="entry name" value="DUF1905"/>
</dbReference>
<gene>
    <name evidence="1" type="ORF">ACFPGP_21040</name>
</gene>
<dbReference type="InterPro" id="IPR037079">
    <property type="entry name" value="AF2212/PG0164-like_sf"/>
</dbReference>
<organism evidence="1 2">
    <name type="scientific">Nocardioides taihuensis</name>
    <dbReference type="NCBI Taxonomy" id="1835606"/>
    <lineage>
        <taxon>Bacteria</taxon>
        <taxon>Bacillati</taxon>
        <taxon>Actinomycetota</taxon>
        <taxon>Actinomycetes</taxon>
        <taxon>Propionibacteriales</taxon>
        <taxon>Nocardioidaceae</taxon>
        <taxon>Nocardioides</taxon>
    </lineage>
</organism>
<protein>
    <submittedName>
        <fullName evidence="1">DUF1905 domain-containing protein</fullName>
    </submittedName>
</protein>
<dbReference type="SUPFAM" id="SSF141694">
    <property type="entry name" value="AF2212/PG0164-like"/>
    <property type="match status" value="1"/>
</dbReference>
<name>A0ABW0BP71_9ACTN</name>
<proteinExistence type="predicted"/>
<dbReference type="Gene3D" id="2.40.30.100">
    <property type="entry name" value="AF2212/PG0164-like"/>
    <property type="match status" value="1"/>
</dbReference>
<evidence type="ECO:0000313" key="2">
    <source>
        <dbReference type="Proteomes" id="UP001596087"/>
    </source>
</evidence>
<dbReference type="Proteomes" id="UP001596087">
    <property type="component" value="Unassembled WGS sequence"/>
</dbReference>
<dbReference type="Pfam" id="PF08922">
    <property type="entry name" value="DUF1905"/>
    <property type="match status" value="1"/>
</dbReference>
<reference evidence="2" key="1">
    <citation type="journal article" date="2019" name="Int. J. Syst. Evol. Microbiol.">
        <title>The Global Catalogue of Microorganisms (GCM) 10K type strain sequencing project: providing services to taxonomists for standard genome sequencing and annotation.</title>
        <authorList>
            <consortium name="The Broad Institute Genomics Platform"/>
            <consortium name="The Broad Institute Genome Sequencing Center for Infectious Disease"/>
            <person name="Wu L."/>
            <person name="Ma J."/>
        </authorList>
    </citation>
    <scope>NUCLEOTIDE SEQUENCE [LARGE SCALE GENOMIC DNA]</scope>
    <source>
        <strain evidence="2">DFY41</strain>
    </source>
</reference>
<sequence>MEFTSPLWEHHGEGAWVFVTVPADVSEEVRLLAGEPRGFGSVRVEVEVGATTWRTSVFPDAASGCFVLPVKKAVRRAEDVEVGEPVTVRLRVLGSG</sequence>
<keyword evidence="2" id="KW-1185">Reference proteome</keyword>
<comment type="caution">
    <text evidence="1">The sequence shown here is derived from an EMBL/GenBank/DDBJ whole genome shotgun (WGS) entry which is preliminary data.</text>
</comment>